<dbReference type="AlphaFoldDB" id="A0A5K0Z454"/>
<evidence type="ECO:0000256" key="6">
    <source>
        <dbReference type="ARBA" id="ARBA00023098"/>
    </source>
</evidence>
<dbReference type="GO" id="GO:0006635">
    <property type="term" value="P:fatty acid beta-oxidation"/>
    <property type="evidence" value="ECO:0007669"/>
    <property type="project" value="TreeGrafter"/>
</dbReference>
<evidence type="ECO:0000256" key="3">
    <source>
        <dbReference type="ARBA" id="ARBA00005005"/>
    </source>
</evidence>
<evidence type="ECO:0000313" key="8">
    <source>
        <dbReference type="EMBL" id="VVV85322.1"/>
    </source>
</evidence>
<dbReference type="Gene3D" id="3.90.226.10">
    <property type="entry name" value="2-enoyl-CoA Hydratase, Chain A, domain 1"/>
    <property type="match status" value="1"/>
</dbReference>
<sequence length="238" mass="25458">MCTLEKRGRVWLLTLGGDADHRLSPGVLDSLNSALDRIRAESSSGTAALVVAGTGKFFSYGFDLEWAKSGPFMPRMHLMSDKFRTLVSSLVSLPIPTIAAVTGHAAAAGFMLVLAHDYIVMRRDRGFLYMSELDLGLPFEDFMMALIRAKVPSPAALRDVVLRARKFTASEAADAGIVHMIASDAGETVAEAVRLAEDLAGRNWDGNVYSSIRKAAFPEIAAALGLVNGSGTKVASKL</sequence>
<keyword evidence="7" id="KW-0472">Membrane</keyword>
<proteinExistence type="inferred from homology"/>
<feature type="transmembrane region" description="Helical" evidence="7">
    <location>
        <begin position="93"/>
        <end position="115"/>
    </location>
</feature>
<evidence type="ECO:0000256" key="4">
    <source>
        <dbReference type="ARBA" id="ARBA00005254"/>
    </source>
</evidence>
<reference evidence="8" key="1">
    <citation type="submission" date="2019-09" db="EMBL/GenBank/DDBJ databases">
        <authorList>
            <person name="Zhang L."/>
        </authorList>
    </citation>
    <scope>NUCLEOTIDE SEQUENCE</scope>
</reference>
<dbReference type="FunFam" id="3.90.226.10:FF:000049">
    <property type="entry name" value="Enoyl-CoA delta isomerase 3"/>
    <property type="match status" value="1"/>
</dbReference>
<organism evidence="8">
    <name type="scientific">Nymphaea colorata</name>
    <name type="common">pocket water lily</name>
    <dbReference type="NCBI Taxonomy" id="210225"/>
    <lineage>
        <taxon>Eukaryota</taxon>
        <taxon>Viridiplantae</taxon>
        <taxon>Streptophyta</taxon>
        <taxon>Embryophyta</taxon>
        <taxon>Tracheophyta</taxon>
        <taxon>Spermatophyta</taxon>
        <taxon>Magnoliopsida</taxon>
        <taxon>Nymphaeales</taxon>
        <taxon>Nymphaeaceae</taxon>
        <taxon>Nymphaea</taxon>
    </lineage>
</organism>
<keyword evidence="7" id="KW-0812">Transmembrane</keyword>
<name>A0A5K0Z454_9MAGN</name>
<evidence type="ECO:0000256" key="1">
    <source>
        <dbReference type="ARBA" id="ARBA00000452"/>
    </source>
</evidence>
<dbReference type="EMBL" id="LR721778">
    <property type="protein sequence ID" value="VVV85322.1"/>
    <property type="molecule type" value="Genomic_DNA"/>
</dbReference>
<dbReference type="InterPro" id="IPR001753">
    <property type="entry name" value="Enoyl-CoA_hydra/iso"/>
</dbReference>
<dbReference type="PANTHER" id="PTHR11941">
    <property type="entry name" value="ENOYL-COA HYDRATASE-RELATED"/>
    <property type="match status" value="1"/>
</dbReference>
<dbReference type="OMA" id="MPFTVGM"/>
<keyword evidence="6" id="KW-0443">Lipid metabolism</keyword>
<dbReference type="CDD" id="cd06558">
    <property type="entry name" value="crotonase-like"/>
    <property type="match status" value="1"/>
</dbReference>
<comment type="catalytic activity">
    <reaction evidence="2">
        <text>a (3E)-enoyl-CoA = a 4-saturated (2E)-enoyl-CoA</text>
        <dbReference type="Rhea" id="RHEA:45228"/>
        <dbReference type="ChEBI" id="CHEBI:58521"/>
        <dbReference type="ChEBI" id="CHEBI:85097"/>
        <dbReference type="EC" id="5.3.3.8"/>
    </reaction>
</comment>
<dbReference type="PANTHER" id="PTHR11941:SF75">
    <property type="entry name" value="ENOYL-COA HYDRATASE_ISOMERASE FAMILY PROTEIN"/>
    <property type="match status" value="1"/>
</dbReference>
<gene>
    <name evidence="8" type="ORF">NYM_LOCUS9589</name>
</gene>
<comment type="catalytic activity">
    <reaction evidence="1">
        <text>a (3Z)-enoyl-CoA = a 4-saturated (2E)-enoyl-CoA</text>
        <dbReference type="Rhea" id="RHEA:45900"/>
        <dbReference type="ChEBI" id="CHEBI:85097"/>
        <dbReference type="ChEBI" id="CHEBI:85489"/>
        <dbReference type="EC" id="5.3.3.8"/>
    </reaction>
</comment>
<comment type="pathway">
    <text evidence="3">Lipid metabolism; fatty acid beta-oxidation.</text>
</comment>
<dbReference type="Pfam" id="PF00378">
    <property type="entry name" value="ECH_1"/>
    <property type="match status" value="1"/>
</dbReference>
<dbReference type="GO" id="GO:0004165">
    <property type="term" value="F:delta(3)-delta(2)-enoyl-CoA isomerase activity"/>
    <property type="evidence" value="ECO:0007669"/>
    <property type="project" value="UniProtKB-EC"/>
</dbReference>
<keyword evidence="7" id="KW-1133">Transmembrane helix</keyword>
<evidence type="ECO:0000256" key="2">
    <source>
        <dbReference type="ARBA" id="ARBA00000765"/>
    </source>
</evidence>
<protein>
    <recommendedName>
        <fullName evidence="5">Delta(3)-Delta(2)-enoyl-CoA isomerase</fullName>
        <ecNumber evidence="5">5.3.3.8</ecNumber>
    </recommendedName>
</protein>
<dbReference type="EC" id="5.3.3.8" evidence="5"/>
<dbReference type="Gramene" id="NC13G0028510.1">
    <property type="protein sequence ID" value="NC13G0028510.1:cds"/>
    <property type="gene ID" value="NC13G0028510"/>
</dbReference>
<evidence type="ECO:0000256" key="7">
    <source>
        <dbReference type="SAM" id="Phobius"/>
    </source>
</evidence>
<dbReference type="GO" id="GO:0005777">
    <property type="term" value="C:peroxisome"/>
    <property type="evidence" value="ECO:0007669"/>
    <property type="project" value="TreeGrafter"/>
</dbReference>
<accession>A0A5K0Z454</accession>
<dbReference type="InterPro" id="IPR029045">
    <property type="entry name" value="ClpP/crotonase-like_dom_sf"/>
</dbReference>
<dbReference type="SUPFAM" id="SSF52096">
    <property type="entry name" value="ClpP/crotonase"/>
    <property type="match status" value="1"/>
</dbReference>
<comment type="similarity">
    <text evidence="4">Belongs to the enoyl-CoA hydratase/isomerase family.</text>
</comment>
<evidence type="ECO:0000256" key="5">
    <source>
        <dbReference type="ARBA" id="ARBA00012064"/>
    </source>
</evidence>
<dbReference type="OrthoDB" id="410701at2759"/>